<sequence length="584" mass="65524">MAEELENWACAKLDSLGLPDASVIIQYLQPLENPVVVEDYLNSMLDISQPHHREFIKEFLRRQADSKVDKRFYRKGDLAEDSTLTQGKKKGKNNSNLVSNHTNVGSKDKDKNSNKKGPANGKENKVNTDNSSRVSTPVGSAPLQPTQNQGKKKGKDSDQRQVSPPAGAATGATAQTPPSQGKKKTKFVNLYSNDGTSDDVIFLSGRHSCECLASKHKLINNCLSCGRIVCEQEGSGPCFFCGNMVQTKDEREGNVIPVKTVTEKSSSKSRQISVKDIAADIQRAVDHKNKLLEYDKTSEKRTKVLDDQSDYFDSNSKWVSKSDQEKLQAREAELKIKQYDRSTKNVTIDLLGRKIIVDEKNDACIYDPDDPIVKAILQKQPDDIFATYERTNQLAPESLQRPVYIDTNNTNGGETQDVGKFGKVKQNNMSRLQDGLLQEMSDQGKCLSMHQPYATLLINGIKVHEGRTWYSAHRGRLWIASAAKQPDKEEISTVEEFYRLRENGDNLVLPQHYPAGCLLGCVDVIDVLPQEEYRVQYPDGESESPYVFVCNNSQEMIFKFPMKGEHKIYQLDPKIHQAAKKALK</sequence>
<dbReference type="GO" id="GO:0008270">
    <property type="term" value="F:zinc ion binding"/>
    <property type="evidence" value="ECO:0007669"/>
    <property type="project" value="InterPro"/>
</dbReference>
<dbReference type="InterPro" id="IPR056994">
    <property type="entry name" value="TRI4_N"/>
</dbReference>
<dbReference type="AlphaFoldDB" id="A0A2P2I2W1"/>
<evidence type="ECO:0000259" key="4">
    <source>
        <dbReference type="Pfam" id="PF23134"/>
    </source>
</evidence>
<feature type="compositionally biased region" description="Polar residues" evidence="1">
    <location>
        <begin position="93"/>
        <end position="104"/>
    </location>
</feature>
<dbReference type="InterPro" id="IPR009349">
    <property type="entry name" value="TRIP4/RQT4_C2HC5_Znf"/>
</dbReference>
<dbReference type="GO" id="GO:0005634">
    <property type="term" value="C:nucleus"/>
    <property type="evidence" value="ECO:0007669"/>
    <property type="project" value="InterPro"/>
</dbReference>
<reference evidence="6" key="2">
    <citation type="journal article" date="2018" name="Biosci. Biotechnol. Biochem.">
        <title>Polysaccharide hydrolase of the hadal zone amphipods Hirondellea gigas.</title>
        <authorList>
            <person name="Kobayashi H."/>
            <person name="Nagahama T."/>
            <person name="Arai W."/>
            <person name="Sasagawa Y."/>
            <person name="Umeda M."/>
            <person name="Hayashi T."/>
            <person name="Nikaido I."/>
            <person name="Watanabe H."/>
            <person name="Oguri K."/>
            <person name="Kitazato H."/>
            <person name="Fujioka K."/>
            <person name="Kido Y."/>
            <person name="Takami H."/>
        </authorList>
    </citation>
    <scope>NUCLEOTIDE SEQUENCE</scope>
    <source>
        <tissue evidence="6">Whole body</tissue>
    </source>
</reference>
<dbReference type="InterPro" id="IPR015947">
    <property type="entry name" value="PUA-like_sf"/>
</dbReference>
<accession>A0A2P2I2W1</accession>
<dbReference type="PANTHER" id="PTHR12963">
    <property type="entry name" value="THYROID RECEPTOR INTERACTING PROTEIN RELATED"/>
    <property type="match status" value="1"/>
</dbReference>
<organism evidence="6">
    <name type="scientific">Hirondellea gigas</name>
    <dbReference type="NCBI Taxonomy" id="1518452"/>
    <lineage>
        <taxon>Eukaryota</taxon>
        <taxon>Metazoa</taxon>
        <taxon>Ecdysozoa</taxon>
        <taxon>Arthropoda</taxon>
        <taxon>Crustacea</taxon>
        <taxon>Multicrustacea</taxon>
        <taxon>Malacostraca</taxon>
        <taxon>Eumalacostraca</taxon>
        <taxon>Peracarida</taxon>
        <taxon>Amphipoda</taxon>
        <taxon>Amphilochidea</taxon>
        <taxon>Lysianassida</taxon>
        <taxon>Lysianassidira</taxon>
        <taxon>Lysianassoidea</taxon>
        <taxon>Lysianassidae</taxon>
        <taxon>Hirondellea</taxon>
    </lineage>
</organism>
<evidence type="ECO:0000313" key="7">
    <source>
        <dbReference type="EMBL" id="LAC22015.1"/>
    </source>
</evidence>
<protein>
    <submittedName>
        <fullName evidence="6">Activating signal cointegrator 1-like</fullName>
    </submittedName>
</protein>
<dbReference type="SUPFAM" id="SSF88697">
    <property type="entry name" value="PUA domain-like"/>
    <property type="match status" value="1"/>
</dbReference>
<evidence type="ECO:0000259" key="3">
    <source>
        <dbReference type="Pfam" id="PF06221"/>
    </source>
</evidence>
<dbReference type="GO" id="GO:0072344">
    <property type="term" value="P:rescue of stalled ribosome"/>
    <property type="evidence" value="ECO:0007669"/>
    <property type="project" value="InterPro"/>
</dbReference>
<dbReference type="PANTHER" id="PTHR12963:SF4">
    <property type="entry name" value="ACTIVATING SIGNAL COINTEGRATOR 1"/>
    <property type="match status" value="1"/>
</dbReference>
<feature type="compositionally biased region" description="Low complexity" evidence="1">
    <location>
        <begin position="163"/>
        <end position="180"/>
    </location>
</feature>
<feature type="domain" description="Activating signal cointegrator 1 third" evidence="4">
    <location>
        <begin position="307"/>
        <end position="357"/>
    </location>
</feature>
<feature type="domain" description="Activating signal cointegrator 1 N-terminal" evidence="5">
    <location>
        <begin position="5"/>
        <end position="62"/>
    </location>
</feature>
<feature type="compositionally biased region" description="Polar residues" evidence="1">
    <location>
        <begin position="127"/>
        <end position="149"/>
    </location>
</feature>
<dbReference type="EMBL" id="IACT01002753">
    <property type="protein sequence ID" value="LAC22015.1"/>
    <property type="molecule type" value="mRNA"/>
</dbReference>
<dbReference type="Pfam" id="PF04266">
    <property type="entry name" value="ASCH"/>
    <property type="match status" value="1"/>
</dbReference>
<dbReference type="InterPro" id="IPR056993">
    <property type="entry name" value="TRIP4_3rd_dom"/>
</dbReference>
<evidence type="ECO:0000259" key="5">
    <source>
        <dbReference type="Pfam" id="PF23135"/>
    </source>
</evidence>
<dbReference type="Pfam" id="PF06221">
    <property type="entry name" value="zf-C2HC5"/>
    <property type="match status" value="1"/>
</dbReference>
<dbReference type="FunFam" id="2.30.130.30:FF:000006">
    <property type="entry name" value="Putative_zinc_finger_motif_-_C2HC5-type /ASCH_domain_containing_protein_-_putative"/>
    <property type="match status" value="1"/>
</dbReference>
<dbReference type="InterPro" id="IPR007374">
    <property type="entry name" value="ASCH_domain"/>
</dbReference>
<evidence type="ECO:0000256" key="1">
    <source>
        <dbReference type="SAM" id="MobiDB-lite"/>
    </source>
</evidence>
<name>A0A2P2I2W1_9CRUS</name>
<feature type="region of interest" description="Disordered" evidence="1">
    <location>
        <begin position="83"/>
        <end position="184"/>
    </location>
</feature>
<proteinExistence type="evidence at transcript level"/>
<dbReference type="EMBL" id="IACF01002694">
    <property type="protein sequence ID" value="LAB68339.1"/>
    <property type="molecule type" value="mRNA"/>
</dbReference>
<feature type="domain" description="TRIP4/RQT4 C2HC5-type zinc finger" evidence="3">
    <location>
        <begin position="207"/>
        <end position="252"/>
    </location>
</feature>
<reference evidence="7" key="1">
    <citation type="submission" date="2017-11" db="EMBL/GenBank/DDBJ databases">
        <title>The sensing device of the deep-sea amphipod.</title>
        <authorList>
            <person name="Kobayashi H."/>
            <person name="Nagahama T."/>
            <person name="Arai W."/>
            <person name="Sasagawa Y."/>
            <person name="Umeda M."/>
            <person name="Hayashi T."/>
            <person name="Nikaido I."/>
            <person name="Watanabe H."/>
            <person name="Oguri K."/>
            <person name="Kitazato H."/>
            <person name="Fujioka K."/>
            <person name="Kido Y."/>
            <person name="Takami H."/>
        </authorList>
    </citation>
    <scope>NUCLEOTIDE SEQUENCE</scope>
    <source>
        <tissue evidence="7">Whole body</tissue>
    </source>
</reference>
<dbReference type="GO" id="GO:0180022">
    <property type="term" value="C:RQC-trigger complex"/>
    <property type="evidence" value="ECO:0007669"/>
    <property type="project" value="InterPro"/>
</dbReference>
<feature type="domain" description="ASCH" evidence="2">
    <location>
        <begin position="447"/>
        <end position="533"/>
    </location>
</feature>
<dbReference type="Pfam" id="PF23134">
    <property type="entry name" value="TRIP4_3rd"/>
    <property type="match status" value="1"/>
</dbReference>
<evidence type="ECO:0000259" key="2">
    <source>
        <dbReference type="Pfam" id="PF04266"/>
    </source>
</evidence>
<dbReference type="Pfam" id="PF23135">
    <property type="entry name" value="TRI4_N"/>
    <property type="match status" value="1"/>
</dbReference>
<dbReference type="CDD" id="cd06554">
    <property type="entry name" value="ASCH_ASC-1_like"/>
    <property type="match status" value="1"/>
</dbReference>
<dbReference type="InterPro" id="IPR039128">
    <property type="entry name" value="TRIP4-like"/>
</dbReference>
<dbReference type="Gene3D" id="2.30.130.30">
    <property type="entry name" value="Hypothetical protein"/>
    <property type="match status" value="1"/>
</dbReference>
<evidence type="ECO:0000313" key="6">
    <source>
        <dbReference type="EMBL" id="LAB68339.1"/>
    </source>
</evidence>